<dbReference type="RefSeq" id="WP_170172195.1">
    <property type="nucleotide sequence ID" value="NZ_JABEOV010000027.1"/>
</dbReference>
<proteinExistence type="predicted"/>
<name>A0A7Y7QUA8_9SPHN</name>
<sequence>MTHPGPFAAPANLVNGVPEAGADERVARRSFVRASKWHGYAHNGAKISNIVQRKHQMDQYGPYQ</sequence>
<keyword evidence="4" id="KW-1185">Reference proteome</keyword>
<evidence type="ECO:0000313" key="4">
    <source>
        <dbReference type="Proteomes" id="UP000557656"/>
    </source>
</evidence>
<dbReference type="EMBL" id="JABEOV010000027">
    <property type="protein sequence ID" value="NNG55072.1"/>
    <property type="molecule type" value="Genomic_DNA"/>
</dbReference>
<evidence type="ECO:0000313" key="3">
    <source>
        <dbReference type="Proteomes" id="UP000531581"/>
    </source>
</evidence>
<accession>A0A7Y7QUA8</accession>
<dbReference type="AlphaFoldDB" id="A0A7Y7QUA8"/>
<organism evidence="2 3">
    <name type="scientific">Sphingomonas sanguinis</name>
    <dbReference type="NCBI Taxonomy" id="33051"/>
    <lineage>
        <taxon>Bacteria</taxon>
        <taxon>Pseudomonadati</taxon>
        <taxon>Pseudomonadota</taxon>
        <taxon>Alphaproteobacteria</taxon>
        <taxon>Sphingomonadales</taxon>
        <taxon>Sphingomonadaceae</taxon>
        <taxon>Sphingomonas</taxon>
    </lineage>
</organism>
<protein>
    <submittedName>
        <fullName evidence="2">Uncharacterized protein</fullName>
    </submittedName>
</protein>
<evidence type="ECO:0000313" key="2">
    <source>
        <dbReference type="EMBL" id="NVP30576.1"/>
    </source>
</evidence>
<dbReference type="EMBL" id="JABYQV010000003">
    <property type="protein sequence ID" value="NVP30576.1"/>
    <property type="molecule type" value="Genomic_DNA"/>
</dbReference>
<dbReference type="Proteomes" id="UP000531581">
    <property type="component" value="Unassembled WGS sequence"/>
</dbReference>
<evidence type="ECO:0000313" key="1">
    <source>
        <dbReference type="EMBL" id="NNG55072.1"/>
    </source>
</evidence>
<reference evidence="3 4" key="1">
    <citation type="submission" date="2020-05" db="EMBL/GenBank/DDBJ databases">
        <title>Draft Genome Sequences of Sphingomonas sp. Isolated from the International Space Station.</title>
        <authorList>
            <person name="Bijlani S."/>
            <person name="Singh N.K."/>
            <person name="Mason C.E."/>
            <person name="Wang C.C."/>
            <person name="Venkateswaran K."/>
        </authorList>
    </citation>
    <scope>NUCLEOTIDE SEQUENCE [LARGE SCALE GENOMIC DNA]</scope>
    <source>
        <strain evidence="1 4">IIF7SW-B5</strain>
        <strain evidence="2">ISS-IIF7SWP</strain>
    </source>
</reference>
<gene>
    <name evidence="1" type="ORF">HKX05_17135</name>
    <name evidence="2" type="ORF">HLV41_05940</name>
</gene>
<dbReference type="Proteomes" id="UP000557656">
    <property type="component" value="Unassembled WGS sequence"/>
</dbReference>
<comment type="caution">
    <text evidence="2">The sequence shown here is derived from an EMBL/GenBank/DDBJ whole genome shotgun (WGS) entry which is preliminary data.</text>
</comment>